<keyword evidence="2" id="KW-1185">Reference proteome</keyword>
<accession>A0AAV4N5A3</accession>
<comment type="caution">
    <text evidence="1">The sequence shown here is derived from an EMBL/GenBank/DDBJ whole genome shotgun (WGS) entry which is preliminary data.</text>
</comment>
<evidence type="ECO:0000313" key="1">
    <source>
        <dbReference type="EMBL" id="GIX78747.1"/>
    </source>
</evidence>
<dbReference type="Proteomes" id="UP001054945">
    <property type="component" value="Unassembled WGS sequence"/>
</dbReference>
<proteinExistence type="predicted"/>
<reference evidence="1 2" key="1">
    <citation type="submission" date="2021-06" db="EMBL/GenBank/DDBJ databases">
        <title>Caerostris extrusa draft genome.</title>
        <authorList>
            <person name="Kono N."/>
            <person name="Arakawa K."/>
        </authorList>
    </citation>
    <scope>NUCLEOTIDE SEQUENCE [LARGE SCALE GENOMIC DNA]</scope>
</reference>
<dbReference type="EMBL" id="BPLR01002867">
    <property type="protein sequence ID" value="GIX78747.1"/>
    <property type="molecule type" value="Genomic_DNA"/>
</dbReference>
<sequence>MSFLGKGRKSDRIELGTELDVTIPPEAVIVNIKRLITSSENYDEFAKQVFERKIEERIKKREMKSKDR</sequence>
<gene>
    <name evidence="1" type="ORF">CEXT_311351</name>
</gene>
<dbReference type="AlphaFoldDB" id="A0AAV4N5A3"/>
<organism evidence="1 2">
    <name type="scientific">Caerostris extrusa</name>
    <name type="common">Bark spider</name>
    <name type="synonym">Caerostris bankana</name>
    <dbReference type="NCBI Taxonomy" id="172846"/>
    <lineage>
        <taxon>Eukaryota</taxon>
        <taxon>Metazoa</taxon>
        <taxon>Ecdysozoa</taxon>
        <taxon>Arthropoda</taxon>
        <taxon>Chelicerata</taxon>
        <taxon>Arachnida</taxon>
        <taxon>Araneae</taxon>
        <taxon>Araneomorphae</taxon>
        <taxon>Entelegynae</taxon>
        <taxon>Araneoidea</taxon>
        <taxon>Araneidae</taxon>
        <taxon>Caerostris</taxon>
    </lineage>
</organism>
<protein>
    <submittedName>
        <fullName evidence="1">Uncharacterized protein</fullName>
    </submittedName>
</protein>
<name>A0AAV4N5A3_CAEEX</name>
<evidence type="ECO:0000313" key="2">
    <source>
        <dbReference type="Proteomes" id="UP001054945"/>
    </source>
</evidence>